<dbReference type="Pfam" id="PF00089">
    <property type="entry name" value="Trypsin"/>
    <property type="match status" value="1"/>
</dbReference>
<evidence type="ECO:0000259" key="27">
    <source>
        <dbReference type="PROSITE" id="PS50998"/>
    </source>
</evidence>
<keyword evidence="16" id="KW-0094">Blood coagulation</keyword>
<dbReference type="InterPro" id="IPR035972">
    <property type="entry name" value="GLA-like_dom_SF"/>
</dbReference>
<dbReference type="GO" id="GO:0007596">
    <property type="term" value="P:blood coagulation"/>
    <property type="evidence" value="ECO:0007669"/>
    <property type="project" value="UniProtKB-KW"/>
</dbReference>
<keyword evidence="18 23" id="KW-1015">Disulfide bond</keyword>
<evidence type="ECO:0000256" key="6">
    <source>
        <dbReference type="ARBA" id="ARBA00022525"/>
    </source>
</evidence>
<dbReference type="PRINTS" id="PR00001">
    <property type="entry name" value="GLABLOOD"/>
</dbReference>
<keyword evidence="12" id="KW-0677">Repeat</keyword>
<protein>
    <recommendedName>
        <fullName evidence="4">Coagulation factor VII</fullName>
        <ecNumber evidence="3">3.4.21.21</ecNumber>
    </recommendedName>
    <alternativeName>
        <fullName evidence="20">Serum prothrombin conversion accelerator</fullName>
    </alternativeName>
</protein>
<evidence type="ECO:0000256" key="11">
    <source>
        <dbReference type="ARBA" id="ARBA00022729"/>
    </source>
</evidence>
<dbReference type="PROSITE" id="PS50998">
    <property type="entry name" value="GLA_2"/>
    <property type="match status" value="1"/>
</dbReference>
<reference evidence="28" key="1">
    <citation type="submission" date="2022-03" db="EMBL/GenBank/DDBJ databases">
        <title>Genomic analyses of argali, domestic sheep and their hybrids provide insights into chromosomal evolution, heterosis and genetic basis of agronomic traits.</title>
        <authorList>
            <person name="Li M."/>
        </authorList>
    </citation>
    <scope>NUCLEOTIDE SEQUENCE</scope>
    <source>
        <strain evidence="28">CAU-MHL-2022a</strain>
        <tissue evidence="28">Skin</tissue>
    </source>
</reference>
<evidence type="ECO:0000256" key="14">
    <source>
        <dbReference type="ARBA" id="ARBA00022825"/>
    </source>
</evidence>
<dbReference type="SMART" id="SM00179">
    <property type="entry name" value="EGF_CA"/>
    <property type="match status" value="1"/>
</dbReference>
<dbReference type="InterPro" id="IPR018114">
    <property type="entry name" value="TRYPSIN_HIS"/>
</dbReference>
<keyword evidence="10" id="KW-0356">Hemostasis</keyword>
<feature type="non-terminal residue" evidence="28">
    <location>
        <position position="458"/>
    </location>
</feature>
<dbReference type="FunFam" id="2.10.25.10:FF:000420">
    <property type="entry name" value="Coagulation factor VII"/>
    <property type="match status" value="1"/>
</dbReference>
<dbReference type="SUPFAM" id="SSF57630">
    <property type="entry name" value="GLA-domain"/>
    <property type="match status" value="1"/>
</dbReference>
<keyword evidence="11" id="KW-0732">Signal</keyword>
<keyword evidence="8 24" id="KW-0645">Protease</keyword>
<feature type="domain" description="Peptidase S1" evidence="26">
    <location>
        <begin position="205"/>
        <end position="444"/>
    </location>
</feature>
<dbReference type="FunFam" id="4.10.740.10:FF:000001">
    <property type="entry name" value="vitamin K-dependent protein S"/>
    <property type="match status" value="1"/>
</dbReference>
<dbReference type="InterPro" id="IPR000742">
    <property type="entry name" value="EGF"/>
</dbReference>
<dbReference type="GO" id="GO:0006508">
    <property type="term" value="P:proteolysis"/>
    <property type="evidence" value="ECO:0007669"/>
    <property type="project" value="UniProtKB-KW"/>
</dbReference>
<evidence type="ECO:0000256" key="10">
    <source>
        <dbReference type="ARBA" id="ARBA00022696"/>
    </source>
</evidence>
<keyword evidence="6" id="KW-0964">Secreted</keyword>
<evidence type="ECO:0000256" key="17">
    <source>
        <dbReference type="ARBA" id="ARBA00023145"/>
    </source>
</evidence>
<dbReference type="InterPro" id="IPR000294">
    <property type="entry name" value="GLA_domain"/>
</dbReference>
<dbReference type="PROSITE" id="PS00022">
    <property type="entry name" value="EGF_1"/>
    <property type="match status" value="1"/>
</dbReference>
<dbReference type="PROSITE" id="PS01187">
    <property type="entry name" value="EGF_CA"/>
    <property type="match status" value="1"/>
</dbReference>
<evidence type="ECO:0000256" key="9">
    <source>
        <dbReference type="ARBA" id="ARBA00022685"/>
    </source>
</evidence>
<comment type="caution">
    <text evidence="28">The sequence shown here is derived from an EMBL/GenBank/DDBJ whole genome shotgun (WGS) entry which is preliminary data.</text>
</comment>
<dbReference type="PROSITE" id="PS00134">
    <property type="entry name" value="TRYPSIN_HIS"/>
    <property type="match status" value="1"/>
</dbReference>
<dbReference type="PROSITE" id="PS01186">
    <property type="entry name" value="EGF_2"/>
    <property type="match status" value="1"/>
</dbReference>
<evidence type="ECO:0000256" key="7">
    <source>
        <dbReference type="ARBA" id="ARBA00022536"/>
    </source>
</evidence>
<evidence type="ECO:0000259" key="26">
    <source>
        <dbReference type="PROSITE" id="PS50240"/>
    </source>
</evidence>
<dbReference type="InterPro" id="IPR050442">
    <property type="entry name" value="Peptidase_S1_coag_factors"/>
</dbReference>
<dbReference type="CDD" id="cd00054">
    <property type="entry name" value="EGF_CA"/>
    <property type="match status" value="1"/>
</dbReference>
<gene>
    <name evidence="28" type="ORF">MG293_011289</name>
</gene>
<dbReference type="EC" id="3.4.21.21" evidence="3"/>
<sequence length="458" mass="49749">MVPSPPCLTACPPVFLPQEQALSVLHRPRRANGFLEELRPGSLERECKEELCSFEEAREIFRNEERTPGNSDLPADGDQCASSPCQNGGSCEDQLQAYICFCPDGFEGRNCETGRGGHRASCPDQGPRQLCPVPADKQSQLICANENGGCEQYCGADPGAGRFCWCHEGYALQADGVSCAPTVEYPCGKIPVLEKRNGSKPQGRIVGGHVCPRGECPWQAMLKLNGALLCGGTLVGPTWVVSAAHCFDRLRSWWNLTAVLGEHDLGLVEGPEQERRVARVIVPEQYVPGKTDHDVALLQLAQPVALSDHVAPLCLPDPDFADQTLAFVRFSAVSGWGQLLERGVTARRLMVVLVPRLLTQDCLQQSRQRPGGPAVTDNMFCAGHTDGSKDACKGDSGGPHATHFRGTWFLTGVVSWGEGCAAAGHFGVYTRLSRYTAWLQRLMGHPPPRRGFLRVPLL</sequence>
<evidence type="ECO:0000313" key="29">
    <source>
        <dbReference type="Proteomes" id="UP001214576"/>
    </source>
</evidence>
<evidence type="ECO:0000256" key="15">
    <source>
        <dbReference type="ARBA" id="ARBA00022837"/>
    </source>
</evidence>
<dbReference type="Gene3D" id="2.10.25.10">
    <property type="entry name" value="Laminin"/>
    <property type="match status" value="2"/>
</dbReference>
<comment type="function">
    <text evidence="21">Initiates the extrinsic pathway of blood coagulation. Serine protease that circulates in the blood in a zymogen form. Factor VII is converted to factor VIIa by factor Xa, factor XIIa, factor IXa, or thrombin by minor proteolysis. In the presence of tissue factor and calcium ions, factor VIIa then converts factor X to factor Xa by limited proteolysis. Factor VIIa also converts factor IX to factor IXa in the presence of tissue factor and calcium.</text>
</comment>
<evidence type="ECO:0000256" key="12">
    <source>
        <dbReference type="ARBA" id="ARBA00022737"/>
    </source>
</evidence>
<dbReference type="InterPro" id="IPR018097">
    <property type="entry name" value="EGF_Ca-bd_CS"/>
</dbReference>
<dbReference type="InterPro" id="IPR043504">
    <property type="entry name" value="Peptidase_S1_PA_chymotrypsin"/>
</dbReference>
<keyword evidence="5" id="KW-0301">Gamma-carboxyglutamic acid</keyword>
<name>A0AAD4Y9H4_OVIAM</name>
<dbReference type="FunFam" id="2.40.10.10:FF:000068">
    <property type="entry name" value="transmembrane protease serine 2"/>
    <property type="match status" value="1"/>
</dbReference>
<dbReference type="InterPro" id="IPR012224">
    <property type="entry name" value="Pept_S1A_FX"/>
</dbReference>
<keyword evidence="13 24" id="KW-0378">Hydrolase</keyword>
<dbReference type="FunFam" id="2.10.25.10:FF:000259">
    <property type="entry name" value="Coagulation factor VII"/>
    <property type="match status" value="1"/>
</dbReference>
<evidence type="ECO:0000256" key="5">
    <source>
        <dbReference type="ARBA" id="ARBA00022479"/>
    </source>
</evidence>
<feature type="active site" description="Charge relay system" evidence="22">
    <location>
        <position position="396"/>
    </location>
</feature>
<comment type="catalytic activity">
    <reaction evidence="1">
        <text>Selective cleavage of Arg-|-Ile bond in factor X to form factor Xa.</text>
        <dbReference type="EC" id="3.4.21.21"/>
    </reaction>
</comment>
<dbReference type="InterPro" id="IPR000152">
    <property type="entry name" value="EGF-type_Asp/Asn_hydroxyl_site"/>
</dbReference>
<accession>A0AAD4Y9H4</accession>
<dbReference type="SMART" id="SM00069">
    <property type="entry name" value="GLA"/>
    <property type="match status" value="1"/>
</dbReference>
<dbReference type="Gene3D" id="2.40.10.10">
    <property type="entry name" value="Trypsin-like serine proteases"/>
    <property type="match status" value="1"/>
</dbReference>
<dbReference type="PANTHER" id="PTHR24278">
    <property type="entry name" value="COAGULATION FACTOR"/>
    <property type="match status" value="1"/>
</dbReference>
<dbReference type="SMART" id="SM00020">
    <property type="entry name" value="Tryp_SPc"/>
    <property type="match status" value="1"/>
</dbReference>
<dbReference type="SUPFAM" id="SSF50494">
    <property type="entry name" value="Trypsin-like serine proteases"/>
    <property type="match status" value="1"/>
</dbReference>
<keyword evidence="14 24" id="KW-0720">Serine protease</keyword>
<dbReference type="Proteomes" id="UP001214576">
    <property type="component" value="Unassembled WGS sequence"/>
</dbReference>
<evidence type="ECO:0000256" key="23">
    <source>
        <dbReference type="PROSITE-ProRule" id="PRU00076"/>
    </source>
</evidence>
<feature type="active site" description="Charge relay system" evidence="22">
    <location>
        <position position="294"/>
    </location>
</feature>
<evidence type="ECO:0000256" key="21">
    <source>
        <dbReference type="ARBA" id="ARBA00056668"/>
    </source>
</evidence>
<evidence type="ECO:0000256" key="4">
    <source>
        <dbReference type="ARBA" id="ARBA00015530"/>
    </source>
</evidence>
<evidence type="ECO:0000256" key="24">
    <source>
        <dbReference type="RuleBase" id="RU363034"/>
    </source>
</evidence>
<dbReference type="Pfam" id="PF00594">
    <property type="entry name" value="Gla"/>
    <property type="match status" value="1"/>
</dbReference>
<evidence type="ECO:0000256" key="2">
    <source>
        <dbReference type="ARBA" id="ARBA00004613"/>
    </source>
</evidence>
<keyword evidence="15" id="KW-0106">Calcium</keyword>
<dbReference type="GO" id="GO:0005615">
    <property type="term" value="C:extracellular space"/>
    <property type="evidence" value="ECO:0007669"/>
    <property type="project" value="TreeGrafter"/>
</dbReference>
<dbReference type="PRINTS" id="PR00010">
    <property type="entry name" value="EGFBLOOD"/>
</dbReference>
<dbReference type="Pfam" id="PF14670">
    <property type="entry name" value="FXa_inhibition"/>
    <property type="match status" value="1"/>
</dbReference>
<evidence type="ECO:0000256" key="8">
    <source>
        <dbReference type="ARBA" id="ARBA00022670"/>
    </source>
</evidence>
<keyword evidence="9" id="KW-0165">Cleavage on pair of basic residues</keyword>
<keyword evidence="29" id="KW-1185">Reference proteome</keyword>
<feature type="disulfide bond" evidence="23">
    <location>
        <begin position="102"/>
        <end position="111"/>
    </location>
</feature>
<dbReference type="InterPro" id="IPR001881">
    <property type="entry name" value="EGF-like_Ca-bd_dom"/>
</dbReference>
<evidence type="ECO:0000256" key="18">
    <source>
        <dbReference type="ARBA" id="ARBA00023157"/>
    </source>
</evidence>
<dbReference type="SMART" id="SM00181">
    <property type="entry name" value="EGF"/>
    <property type="match status" value="2"/>
</dbReference>
<proteinExistence type="predicted"/>
<evidence type="ECO:0000256" key="20">
    <source>
        <dbReference type="ARBA" id="ARBA00030307"/>
    </source>
</evidence>
<dbReference type="Pfam" id="PF00008">
    <property type="entry name" value="EGF"/>
    <property type="match status" value="1"/>
</dbReference>
<dbReference type="Gene3D" id="4.10.740.10">
    <property type="entry name" value="Coagulation Factor IX"/>
    <property type="match status" value="1"/>
</dbReference>
<feature type="domain" description="EGF-like" evidence="25">
    <location>
        <begin position="76"/>
        <end position="112"/>
    </location>
</feature>
<keyword evidence="17" id="KW-0865">Zymogen</keyword>
<evidence type="ECO:0000256" key="16">
    <source>
        <dbReference type="ARBA" id="ARBA00023084"/>
    </source>
</evidence>
<dbReference type="PROSITE" id="PS50240">
    <property type="entry name" value="TRYPSIN_DOM"/>
    <property type="match status" value="1"/>
</dbReference>
<dbReference type="GO" id="GO:0004252">
    <property type="term" value="F:serine-type endopeptidase activity"/>
    <property type="evidence" value="ECO:0007669"/>
    <property type="project" value="UniProtKB-EC"/>
</dbReference>
<dbReference type="EMBL" id="JAKZEL010000012">
    <property type="protein sequence ID" value="KAI4539022.1"/>
    <property type="molecule type" value="Genomic_DNA"/>
</dbReference>
<feature type="active site" description="Charge relay system" evidence="22">
    <location>
        <position position="245"/>
    </location>
</feature>
<dbReference type="PRINTS" id="PR00722">
    <property type="entry name" value="CHYMOTRYPSIN"/>
</dbReference>
<dbReference type="InterPro" id="IPR033116">
    <property type="entry name" value="TRYPSIN_SER"/>
</dbReference>
<dbReference type="PANTHER" id="PTHR24278:SF26">
    <property type="entry name" value="COAGULATION FACTOR VII"/>
    <property type="match status" value="1"/>
</dbReference>
<feature type="domain" description="Gla" evidence="27">
    <location>
        <begin position="30"/>
        <end position="67"/>
    </location>
</feature>
<dbReference type="InterPro" id="IPR001314">
    <property type="entry name" value="Peptidase_S1A"/>
</dbReference>
<dbReference type="PROSITE" id="PS00135">
    <property type="entry name" value="TRYPSIN_SER"/>
    <property type="match status" value="1"/>
</dbReference>
<dbReference type="AlphaFoldDB" id="A0AAD4Y9H4"/>
<evidence type="ECO:0000313" key="28">
    <source>
        <dbReference type="EMBL" id="KAI4539022.1"/>
    </source>
</evidence>
<keyword evidence="19" id="KW-0325">Glycoprotein</keyword>
<comment type="subcellular location">
    <subcellularLocation>
        <location evidence="2">Secreted</location>
    </subcellularLocation>
</comment>
<evidence type="ECO:0000256" key="1">
    <source>
        <dbReference type="ARBA" id="ARBA00001355"/>
    </source>
</evidence>
<keyword evidence="7 23" id="KW-0245">EGF-like domain</keyword>
<dbReference type="CDD" id="cd00190">
    <property type="entry name" value="Tryp_SPc"/>
    <property type="match status" value="1"/>
</dbReference>
<evidence type="ECO:0000256" key="13">
    <source>
        <dbReference type="ARBA" id="ARBA00022801"/>
    </source>
</evidence>
<dbReference type="PIRSF" id="PIRSF001143">
    <property type="entry name" value="Factor_X"/>
    <property type="match status" value="1"/>
</dbReference>
<dbReference type="InterPro" id="IPR017857">
    <property type="entry name" value="Coagulation_fac-like_Gla_dom"/>
</dbReference>
<dbReference type="PROSITE" id="PS50026">
    <property type="entry name" value="EGF_3"/>
    <property type="match status" value="1"/>
</dbReference>
<dbReference type="InterPro" id="IPR001254">
    <property type="entry name" value="Trypsin_dom"/>
</dbReference>
<comment type="caution">
    <text evidence="23">Lacks conserved residue(s) required for the propagation of feature annotation.</text>
</comment>
<dbReference type="InterPro" id="IPR009003">
    <property type="entry name" value="Peptidase_S1_PA"/>
</dbReference>
<dbReference type="GO" id="GO:0005509">
    <property type="term" value="F:calcium ion binding"/>
    <property type="evidence" value="ECO:0007669"/>
    <property type="project" value="InterPro"/>
</dbReference>
<dbReference type="PROSITE" id="PS00010">
    <property type="entry name" value="ASX_HYDROXYL"/>
    <property type="match status" value="1"/>
</dbReference>
<evidence type="ECO:0000256" key="3">
    <source>
        <dbReference type="ARBA" id="ARBA00012069"/>
    </source>
</evidence>
<evidence type="ECO:0000256" key="22">
    <source>
        <dbReference type="PIRSR" id="PIRSR001143-1"/>
    </source>
</evidence>
<evidence type="ECO:0000259" key="25">
    <source>
        <dbReference type="PROSITE" id="PS50026"/>
    </source>
</evidence>
<organism evidence="28 29">
    <name type="scientific">Ovis ammon polii</name>
    <dbReference type="NCBI Taxonomy" id="230172"/>
    <lineage>
        <taxon>Eukaryota</taxon>
        <taxon>Metazoa</taxon>
        <taxon>Chordata</taxon>
        <taxon>Craniata</taxon>
        <taxon>Vertebrata</taxon>
        <taxon>Euteleostomi</taxon>
        <taxon>Mammalia</taxon>
        <taxon>Eutheria</taxon>
        <taxon>Laurasiatheria</taxon>
        <taxon>Artiodactyla</taxon>
        <taxon>Ruminantia</taxon>
        <taxon>Pecora</taxon>
        <taxon>Bovidae</taxon>
        <taxon>Caprinae</taxon>
        <taxon>Ovis</taxon>
    </lineage>
</organism>
<evidence type="ECO:0000256" key="19">
    <source>
        <dbReference type="ARBA" id="ARBA00023180"/>
    </source>
</evidence>